<sequence>MNRNDNAARESARERIVRRLQERYPDRQFTSEDDFYDALDEYDTALSHHYEQMLGDQNKLCQLMCSNPKMGAFISDVADGEDSLIACIRYFGKELFDHADDERYMHAVRRANEEFEARNRRYMELEESMRRNVEQSARHIERFMRAKQMDETEFDDFLDRIFHVCRHVFAGDLTVDVLELLYKGLRYDTDLTCAEHAAEIKGRNERITLSKRDHAGDNLPALPHKNGNNETGGYRRPRRRRSIWDM</sequence>
<dbReference type="AlphaFoldDB" id="A0A9D2AQL9"/>
<accession>A0A9D2AQL9</accession>
<evidence type="ECO:0000313" key="2">
    <source>
        <dbReference type="EMBL" id="HIX45476.1"/>
    </source>
</evidence>
<dbReference type="Proteomes" id="UP000824246">
    <property type="component" value="Unassembled WGS sequence"/>
</dbReference>
<protein>
    <submittedName>
        <fullName evidence="2">Uncharacterized protein</fullName>
    </submittedName>
</protein>
<gene>
    <name evidence="2" type="ORF">H9982_04580</name>
</gene>
<reference evidence="2" key="1">
    <citation type="journal article" date="2021" name="PeerJ">
        <title>Extensive microbial diversity within the chicken gut microbiome revealed by metagenomics and culture.</title>
        <authorList>
            <person name="Gilroy R."/>
            <person name="Ravi A."/>
            <person name="Getino M."/>
            <person name="Pursley I."/>
            <person name="Horton D.L."/>
            <person name="Alikhan N.F."/>
            <person name="Baker D."/>
            <person name="Gharbi K."/>
            <person name="Hall N."/>
            <person name="Watson M."/>
            <person name="Adriaenssens E.M."/>
            <person name="Foster-Nyarko E."/>
            <person name="Jarju S."/>
            <person name="Secka A."/>
            <person name="Antonio M."/>
            <person name="Oren A."/>
            <person name="Chaudhuri R.R."/>
            <person name="La Ragione R."/>
            <person name="Hildebrand F."/>
            <person name="Pallen M.J."/>
        </authorList>
    </citation>
    <scope>NUCLEOTIDE SEQUENCE</scope>
    <source>
        <strain evidence="2">ChiHjej12B11-16260</strain>
    </source>
</reference>
<reference evidence="2" key="2">
    <citation type="submission" date="2021-04" db="EMBL/GenBank/DDBJ databases">
        <authorList>
            <person name="Gilroy R."/>
        </authorList>
    </citation>
    <scope>NUCLEOTIDE SEQUENCE</scope>
    <source>
        <strain evidence="2">ChiHjej12B11-16260</strain>
    </source>
</reference>
<dbReference type="EMBL" id="DXFB01000123">
    <property type="protein sequence ID" value="HIX45476.1"/>
    <property type="molecule type" value="Genomic_DNA"/>
</dbReference>
<comment type="caution">
    <text evidence="2">The sequence shown here is derived from an EMBL/GenBank/DDBJ whole genome shotgun (WGS) entry which is preliminary data.</text>
</comment>
<proteinExistence type="predicted"/>
<evidence type="ECO:0000256" key="1">
    <source>
        <dbReference type="SAM" id="MobiDB-lite"/>
    </source>
</evidence>
<feature type="region of interest" description="Disordered" evidence="1">
    <location>
        <begin position="213"/>
        <end position="246"/>
    </location>
</feature>
<organism evidence="2 3">
    <name type="scientific">Candidatus Barnesiella excrementipullorum</name>
    <dbReference type="NCBI Taxonomy" id="2838479"/>
    <lineage>
        <taxon>Bacteria</taxon>
        <taxon>Pseudomonadati</taxon>
        <taxon>Bacteroidota</taxon>
        <taxon>Bacteroidia</taxon>
        <taxon>Bacteroidales</taxon>
        <taxon>Barnesiellaceae</taxon>
        <taxon>Barnesiella</taxon>
    </lineage>
</organism>
<feature type="compositionally biased region" description="Basic residues" evidence="1">
    <location>
        <begin position="235"/>
        <end position="246"/>
    </location>
</feature>
<evidence type="ECO:0000313" key="3">
    <source>
        <dbReference type="Proteomes" id="UP000824246"/>
    </source>
</evidence>
<name>A0A9D2AQL9_9BACT</name>